<keyword evidence="9 10" id="KW-0807">Transducer</keyword>
<keyword evidence="4 10" id="KW-0812">Transmembrane</keyword>
<keyword evidence="3 10" id="KW-0716">Sensory transduction</keyword>
<name>A0A067R1C8_ZOONE</name>
<dbReference type="Pfam" id="PF02949">
    <property type="entry name" value="7tm_6"/>
    <property type="match status" value="1"/>
</dbReference>
<dbReference type="InterPro" id="IPR004117">
    <property type="entry name" value="7tm6_olfct_rcpt"/>
</dbReference>
<feature type="region of interest" description="Disordered" evidence="11">
    <location>
        <begin position="282"/>
        <end position="305"/>
    </location>
</feature>
<dbReference type="GO" id="GO:0005549">
    <property type="term" value="F:odorant binding"/>
    <property type="evidence" value="ECO:0007669"/>
    <property type="project" value="InterPro"/>
</dbReference>
<dbReference type="GO" id="GO:0005886">
    <property type="term" value="C:plasma membrane"/>
    <property type="evidence" value="ECO:0007669"/>
    <property type="project" value="UniProtKB-SubCell"/>
</dbReference>
<comment type="caution">
    <text evidence="10">Lacks conserved residue(s) required for the propagation of feature annotation.</text>
</comment>
<evidence type="ECO:0000313" key="13">
    <source>
        <dbReference type="Proteomes" id="UP000027135"/>
    </source>
</evidence>
<keyword evidence="7 10" id="KW-0472">Membrane</keyword>
<keyword evidence="2" id="KW-1003">Cell membrane</keyword>
<dbReference type="PANTHER" id="PTHR21137:SF35">
    <property type="entry name" value="ODORANT RECEPTOR 19A-RELATED"/>
    <property type="match status" value="1"/>
</dbReference>
<evidence type="ECO:0000256" key="9">
    <source>
        <dbReference type="ARBA" id="ARBA00023224"/>
    </source>
</evidence>
<evidence type="ECO:0000256" key="10">
    <source>
        <dbReference type="RuleBase" id="RU351113"/>
    </source>
</evidence>
<dbReference type="EMBL" id="KK852999">
    <property type="protein sequence ID" value="KDR12678.1"/>
    <property type="molecule type" value="Genomic_DNA"/>
</dbReference>
<evidence type="ECO:0000256" key="4">
    <source>
        <dbReference type="ARBA" id="ARBA00022692"/>
    </source>
</evidence>
<feature type="transmembrane region" description="Helical" evidence="10">
    <location>
        <begin position="373"/>
        <end position="391"/>
    </location>
</feature>
<feature type="transmembrane region" description="Helical" evidence="10">
    <location>
        <begin position="335"/>
        <end position="361"/>
    </location>
</feature>
<dbReference type="InParanoid" id="A0A067R1C8"/>
<keyword evidence="5 10" id="KW-0552">Olfaction</keyword>
<evidence type="ECO:0000256" key="7">
    <source>
        <dbReference type="ARBA" id="ARBA00023136"/>
    </source>
</evidence>
<feature type="transmembrane region" description="Helical" evidence="10">
    <location>
        <begin position="79"/>
        <end position="97"/>
    </location>
</feature>
<keyword evidence="13" id="KW-1185">Reference proteome</keyword>
<comment type="subcellular location">
    <subcellularLocation>
        <location evidence="1 10">Cell membrane</location>
        <topology evidence="1 10">Multi-pass membrane protein</topology>
    </subcellularLocation>
</comment>
<feature type="transmembrane region" description="Helical" evidence="10">
    <location>
        <begin position="201"/>
        <end position="230"/>
    </location>
</feature>
<evidence type="ECO:0000256" key="2">
    <source>
        <dbReference type="ARBA" id="ARBA00022475"/>
    </source>
</evidence>
<keyword evidence="6 10" id="KW-1133">Transmembrane helix</keyword>
<sequence length="467" mass="53824">MSRSYLQEKLQIPILRFNVRVLQTFGLLLDNSLITNRHGHVLRKGIMYFTIFIHIQFIFGSVIELFISNDESHQFESLGLILSYVKGAMQLYALIFSGKNFLDLIKSAEVNFSMNGKPLGKTEIPIFDSYVQTANRLARFMWVSFVLTLSSVFFELVPTFNVSVENHANEFDSQVMGRRNTAYKVWTPFQKLNNPYLKLDIIYEMISVTIFFIMFTTINLLTLMLIVFFAGHFNLLAECIENLTNETGDVTNTEPIGPKKSKSSLNEEKWESLDQQRIGVDDLKTPDSVDSKNKDSKRKKRDKSAESLKFRNEAKLDLRQYIEHHRKLLKSSEKLNAVLSPIMFMRILSAVVIFGFDGFYITRTTDKVMLLRYVAGLLYSIMETGLTCWFASKLSLQSEMVGEGVYNCRWCSKPISFQRSLRFIIMRAQRPVALSVGPFGTLSMELFARILNSAYSYFTVLTQFHEK</sequence>
<evidence type="ECO:0000256" key="5">
    <source>
        <dbReference type="ARBA" id="ARBA00022725"/>
    </source>
</evidence>
<feature type="compositionally biased region" description="Basic and acidic residues" evidence="11">
    <location>
        <begin position="282"/>
        <end position="294"/>
    </location>
</feature>
<organism evidence="12 13">
    <name type="scientific">Zootermopsis nevadensis</name>
    <name type="common">Dampwood termite</name>
    <dbReference type="NCBI Taxonomy" id="136037"/>
    <lineage>
        <taxon>Eukaryota</taxon>
        <taxon>Metazoa</taxon>
        <taxon>Ecdysozoa</taxon>
        <taxon>Arthropoda</taxon>
        <taxon>Hexapoda</taxon>
        <taxon>Insecta</taxon>
        <taxon>Pterygota</taxon>
        <taxon>Neoptera</taxon>
        <taxon>Polyneoptera</taxon>
        <taxon>Dictyoptera</taxon>
        <taxon>Blattodea</taxon>
        <taxon>Blattoidea</taxon>
        <taxon>Termitoidae</taxon>
        <taxon>Termopsidae</taxon>
        <taxon>Zootermopsis</taxon>
    </lineage>
</organism>
<keyword evidence="8 10" id="KW-0675">Receptor</keyword>
<comment type="similarity">
    <text evidence="10">Belongs to the insect chemoreceptor superfamily. Heteromeric odorant receptor channel (TC 1.A.69) family.</text>
</comment>
<gene>
    <name evidence="12" type="ORF">L798_13338</name>
</gene>
<feature type="transmembrane region" description="Helical" evidence="10">
    <location>
        <begin position="140"/>
        <end position="160"/>
    </location>
</feature>
<reference evidence="12 13" key="1">
    <citation type="journal article" date="2014" name="Nat. Commun.">
        <title>Molecular traces of alternative social organization in a termite genome.</title>
        <authorList>
            <person name="Terrapon N."/>
            <person name="Li C."/>
            <person name="Robertson H.M."/>
            <person name="Ji L."/>
            <person name="Meng X."/>
            <person name="Booth W."/>
            <person name="Chen Z."/>
            <person name="Childers C.P."/>
            <person name="Glastad K.M."/>
            <person name="Gokhale K."/>
            <person name="Gowin J."/>
            <person name="Gronenberg W."/>
            <person name="Hermansen R.A."/>
            <person name="Hu H."/>
            <person name="Hunt B.G."/>
            <person name="Huylmans A.K."/>
            <person name="Khalil S.M."/>
            <person name="Mitchell R.D."/>
            <person name="Munoz-Torres M.C."/>
            <person name="Mustard J.A."/>
            <person name="Pan H."/>
            <person name="Reese J.T."/>
            <person name="Scharf M.E."/>
            <person name="Sun F."/>
            <person name="Vogel H."/>
            <person name="Xiao J."/>
            <person name="Yang W."/>
            <person name="Yang Z."/>
            <person name="Yang Z."/>
            <person name="Zhou J."/>
            <person name="Zhu J."/>
            <person name="Brent C.S."/>
            <person name="Elsik C.G."/>
            <person name="Goodisman M.A."/>
            <person name="Liberles D.A."/>
            <person name="Roe R.M."/>
            <person name="Vargo E.L."/>
            <person name="Vilcinskas A."/>
            <person name="Wang J."/>
            <person name="Bornberg-Bauer E."/>
            <person name="Korb J."/>
            <person name="Zhang G."/>
            <person name="Liebig J."/>
        </authorList>
    </citation>
    <scope>NUCLEOTIDE SEQUENCE [LARGE SCALE GENOMIC DNA]</scope>
    <source>
        <tissue evidence="12">Whole organism</tissue>
    </source>
</reference>
<evidence type="ECO:0000256" key="11">
    <source>
        <dbReference type="SAM" id="MobiDB-lite"/>
    </source>
</evidence>
<dbReference type="GO" id="GO:0004984">
    <property type="term" value="F:olfactory receptor activity"/>
    <property type="evidence" value="ECO:0007669"/>
    <property type="project" value="InterPro"/>
</dbReference>
<dbReference type="Proteomes" id="UP000027135">
    <property type="component" value="Unassembled WGS sequence"/>
</dbReference>
<feature type="transmembrane region" description="Helical" evidence="10">
    <location>
        <begin position="46"/>
        <end position="67"/>
    </location>
</feature>
<dbReference type="OMA" id="ENHANEF"/>
<evidence type="ECO:0000256" key="3">
    <source>
        <dbReference type="ARBA" id="ARBA00022606"/>
    </source>
</evidence>
<evidence type="ECO:0000313" key="12">
    <source>
        <dbReference type="EMBL" id="KDR12678.1"/>
    </source>
</evidence>
<protein>
    <recommendedName>
        <fullName evidence="10">Odorant receptor</fullName>
    </recommendedName>
</protein>
<dbReference type="GO" id="GO:0007165">
    <property type="term" value="P:signal transduction"/>
    <property type="evidence" value="ECO:0007669"/>
    <property type="project" value="UniProtKB-KW"/>
</dbReference>
<dbReference type="AlphaFoldDB" id="A0A067R1C8"/>
<evidence type="ECO:0000256" key="8">
    <source>
        <dbReference type="ARBA" id="ARBA00023170"/>
    </source>
</evidence>
<feature type="region of interest" description="Disordered" evidence="11">
    <location>
        <begin position="247"/>
        <end position="268"/>
    </location>
</feature>
<evidence type="ECO:0000256" key="6">
    <source>
        <dbReference type="ARBA" id="ARBA00022989"/>
    </source>
</evidence>
<proteinExistence type="inferred from homology"/>
<evidence type="ECO:0000256" key="1">
    <source>
        <dbReference type="ARBA" id="ARBA00004651"/>
    </source>
</evidence>
<accession>A0A067R1C8</accession>
<dbReference type="PANTHER" id="PTHR21137">
    <property type="entry name" value="ODORANT RECEPTOR"/>
    <property type="match status" value="1"/>
</dbReference>